<feature type="non-terminal residue" evidence="2">
    <location>
        <position position="429"/>
    </location>
</feature>
<protein>
    <submittedName>
        <fullName evidence="2">Uncharacterized protein</fullName>
    </submittedName>
</protein>
<dbReference type="OrthoDB" id="2687259at2759"/>
<dbReference type="STRING" id="436010.A0A167SPI9"/>
<sequence length="429" mass="49519">EWHGLAKLRMQTDSTLQLMTNETTQLGNRLRHFADVTCEAFDTKELRREVAARNRRQGQNQPQQPIQSSEVGPSPGARQRKYHLRTIKHHFLGDNVNHIRRFGTTDSISTEPGELEHRTPKKRFTRTSGKLFVKQMTRIERREARIRRIRAKLFKGKKHADEALGSQRPEAHHIIGISQNAYHHIGTLLRTNCGDPAIKDFLPKLKRNILPRLLSRVKAAHDGPEMCLIPDALECDGDSAVVIKDDRLYKHNILRVNYTSYDVRRLQDVINARSTHCNIMVLCHSENDSSSSHFRYGRVIGTYHVKAIYVGPGMKNHYSHPFELLWVRWYDEVGQTGTGWQHSRLDHLRFAPLNDDDAFDFIDPADVLRGCHVLPRFCLGQRHSTGVGLSPLAQDSSDWVEYYISRFVDRDMLMRYHFGLAVGHAYSHR</sequence>
<accession>A0A167SPI9</accession>
<feature type="region of interest" description="Disordered" evidence="1">
    <location>
        <begin position="52"/>
        <end position="77"/>
    </location>
</feature>
<dbReference type="EMBL" id="KV418982">
    <property type="protein sequence ID" value="KZP02112.1"/>
    <property type="molecule type" value="Genomic_DNA"/>
</dbReference>
<feature type="non-terminal residue" evidence="2">
    <location>
        <position position="1"/>
    </location>
</feature>
<gene>
    <name evidence="2" type="ORF">FIBSPDRAFT_690616</name>
</gene>
<organism evidence="2 3">
    <name type="scientific">Athelia psychrophila</name>
    <dbReference type="NCBI Taxonomy" id="1759441"/>
    <lineage>
        <taxon>Eukaryota</taxon>
        <taxon>Fungi</taxon>
        <taxon>Dikarya</taxon>
        <taxon>Basidiomycota</taxon>
        <taxon>Agaricomycotina</taxon>
        <taxon>Agaricomycetes</taxon>
        <taxon>Agaricomycetidae</taxon>
        <taxon>Atheliales</taxon>
        <taxon>Atheliaceae</taxon>
        <taxon>Athelia</taxon>
    </lineage>
</organism>
<dbReference type="Proteomes" id="UP000076532">
    <property type="component" value="Unassembled WGS sequence"/>
</dbReference>
<reference evidence="2 3" key="1">
    <citation type="journal article" date="2016" name="Mol. Biol. Evol.">
        <title>Comparative Genomics of Early-Diverging Mushroom-Forming Fungi Provides Insights into the Origins of Lignocellulose Decay Capabilities.</title>
        <authorList>
            <person name="Nagy L.G."/>
            <person name="Riley R."/>
            <person name="Tritt A."/>
            <person name="Adam C."/>
            <person name="Daum C."/>
            <person name="Floudas D."/>
            <person name="Sun H."/>
            <person name="Yadav J.S."/>
            <person name="Pangilinan J."/>
            <person name="Larsson K.H."/>
            <person name="Matsuura K."/>
            <person name="Barry K."/>
            <person name="Labutti K."/>
            <person name="Kuo R."/>
            <person name="Ohm R.A."/>
            <person name="Bhattacharya S.S."/>
            <person name="Shirouzu T."/>
            <person name="Yoshinaga Y."/>
            <person name="Martin F.M."/>
            <person name="Grigoriev I.V."/>
            <person name="Hibbett D.S."/>
        </authorList>
    </citation>
    <scope>NUCLEOTIDE SEQUENCE [LARGE SCALE GENOMIC DNA]</scope>
    <source>
        <strain evidence="2 3">CBS 109695</strain>
    </source>
</reference>
<evidence type="ECO:0000313" key="3">
    <source>
        <dbReference type="Proteomes" id="UP000076532"/>
    </source>
</evidence>
<feature type="compositionally biased region" description="Low complexity" evidence="1">
    <location>
        <begin position="57"/>
        <end position="67"/>
    </location>
</feature>
<name>A0A167SPI9_9AGAM</name>
<dbReference type="AlphaFoldDB" id="A0A167SPI9"/>
<keyword evidence="3" id="KW-1185">Reference proteome</keyword>
<evidence type="ECO:0000256" key="1">
    <source>
        <dbReference type="SAM" id="MobiDB-lite"/>
    </source>
</evidence>
<proteinExistence type="predicted"/>
<evidence type="ECO:0000313" key="2">
    <source>
        <dbReference type="EMBL" id="KZP02112.1"/>
    </source>
</evidence>